<dbReference type="AlphaFoldDB" id="A0A4D8QEH1"/>
<sequence length="149" mass="16299">MRIDRMGYANVTEIDFSRYEHAMVSRFGHTEAERDEAFQQVKVILGDAQAHEHGRRYAVPNLADVALHTVLLDTRSALKIGAELYGAGNVIVHDPFPATSGPEAVEAWENTRSAFANAGRHLPSYEEAIAEGLLAANDGCWLVIQPLAA</sequence>
<protein>
    <submittedName>
        <fullName evidence="1">Uncharacterized protein</fullName>
    </submittedName>
</protein>
<gene>
    <name evidence="1" type="ORF">D3867_36205</name>
</gene>
<proteinExistence type="predicted"/>
<dbReference type="EMBL" id="CP032336">
    <property type="protein sequence ID" value="QCO07326.1"/>
    <property type="molecule type" value="Genomic_DNA"/>
</dbReference>
<reference evidence="1 2" key="1">
    <citation type="submission" date="2018-09" db="EMBL/GenBank/DDBJ databases">
        <title>Whole genome based analysis of evolution and adaptive divergence in Indian and Brazilian strains of Azospirillum brasilense.</title>
        <authorList>
            <person name="Singh C."/>
            <person name="Tripathi A.K."/>
        </authorList>
    </citation>
    <scope>NUCLEOTIDE SEQUENCE [LARGE SCALE GENOMIC DNA]</scope>
    <source>
        <strain evidence="1 2">MTCC4036</strain>
        <plasmid evidence="1 2">p6</plasmid>
    </source>
</reference>
<geneLocation type="plasmid" evidence="1 2">
    <name>p6</name>
</geneLocation>
<evidence type="ECO:0000313" key="1">
    <source>
        <dbReference type="EMBL" id="QCO07326.1"/>
    </source>
</evidence>
<name>A0A4D8QEH1_AZOBR</name>
<organism evidence="1 2">
    <name type="scientific">Azospirillum brasilense</name>
    <dbReference type="NCBI Taxonomy" id="192"/>
    <lineage>
        <taxon>Bacteria</taxon>
        <taxon>Pseudomonadati</taxon>
        <taxon>Pseudomonadota</taxon>
        <taxon>Alphaproteobacteria</taxon>
        <taxon>Rhodospirillales</taxon>
        <taxon>Azospirillaceae</taxon>
        <taxon>Azospirillum</taxon>
    </lineage>
</organism>
<evidence type="ECO:0000313" key="2">
    <source>
        <dbReference type="Proteomes" id="UP000298596"/>
    </source>
</evidence>
<dbReference type="Proteomes" id="UP000298596">
    <property type="component" value="Plasmid p6"/>
</dbReference>
<accession>A0A4D8QEH1</accession>
<keyword evidence="1" id="KW-0614">Plasmid</keyword>